<organism evidence="1 2">
    <name type="scientific">Gossypium aridum</name>
    <name type="common">American cotton</name>
    <name type="synonym">Erioxylum aridum</name>
    <dbReference type="NCBI Taxonomy" id="34290"/>
    <lineage>
        <taxon>Eukaryota</taxon>
        <taxon>Viridiplantae</taxon>
        <taxon>Streptophyta</taxon>
        <taxon>Embryophyta</taxon>
        <taxon>Tracheophyta</taxon>
        <taxon>Spermatophyta</taxon>
        <taxon>Magnoliopsida</taxon>
        <taxon>eudicotyledons</taxon>
        <taxon>Gunneridae</taxon>
        <taxon>Pentapetalae</taxon>
        <taxon>rosids</taxon>
        <taxon>malvids</taxon>
        <taxon>Malvales</taxon>
        <taxon>Malvaceae</taxon>
        <taxon>Malvoideae</taxon>
        <taxon>Gossypium</taxon>
    </lineage>
</organism>
<dbReference type="EMBL" id="JABFAA010351768">
    <property type="protein sequence ID" value="MBA0702486.1"/>
    <property type="molecule type" value="Genomic_DNA"/>
</dbReference>
<evidence type="ECO:0008006" key="3">
    <source>
        <dbReference type="Google" id="ProtNLM"/>
    </source>
</evidence>
<evidence type="ECO:0000313" key="1">
    <source>
        <dbReference type="EMBL" id="MBA0702486.1"/>
    </source>
</evidence>
<feature type="non-terminal residue" evidence="1">
    <location>
        <position position="154"/>
    </location>
</feature>
<protein>
    <recommendedName>
        <fullName evidence="3">RNase H type-1 domain-containing protein</fullName>
    </recommendedName>
</protein>
<gene>
    <name evidence="1" type="ORF">Goari_022116</name>
</gene>
<dbReference type="Proteomes" id="UP000593577">
    <property type="component" value="Unassembled WGS sequence"/>
</dbReference>
<sequence>SSDGDGVRGVTWNKQFDLAHNKASPRQLDIAPNLPLSGDWINLHTIRAVKLGAGFTATGGVVCELNEAWILGFNHYLGDYSVFDTELWGILNGLILLQRQGYVPREKNQVADCIVKMTSDKIEDVHVFVDALGKLRASLFADRINDFLIFDGLI</sequence>
<dbReference type="AlphaFoldDB" id="A0A7J8YSB7"/>
<evidence type="ECO:0000313" key="2">
    <source>
        <dbReference type="Proteomes" id="UP000593577"/>
    </source>
</evidence>
<proteinExistence type="predicted"/>
<comment type="caution">
    <text evidence="1">The sequence shown here is derived from an EMBL/GenBank/DDBJ whole genome shotgun (WGS) entry which is preliminary data.</text>
</comment>
<reference evidence="1 2" key="1">
    <citation type="journal article" date="2019" name="Genome Biol. Evol.">
        <title>Insights into the evolution of the New World diploid cottons (Gossypium, subgenus Houzingenia) based on genome sequencing.</title>
        <authorList>
            <person name="Grover C.E."/>
            <person name="Arick M.A. 2nd"/>
            <person name="Thrash A."/>
            <person name="Conover J.L."/>
            <person name="Sanders W.S."/>
            <person name="Peterson D.G."/>
            <person name="Frelichowski J.E."/>
            <person name="Scheffler J.A."/>
            <person name="Scheffler B.E."/>
            <person name="Wendel J.F."/>
        </authorList>
    </citation>
    <scope>NUCLEOTIDE SEQUENCE [LARGE SCALE GENOMIC DNA]</scope>
    <source>
        <strain evidence="1">185</strain>
        <tissue evidence="1">Leaf</tissue>
    </source>
</reference>
<keyword evidence="2" id="KW-1185">Reference proteome</keyword>
<name>A0A7J8YSB7_GOSAI</name>
<accession>A0A7J8YSB7</accession>